<accession>A0A238YNJ8</accession>
<keyword evidence="2" id="KW-1185">Reference proteome</keyword>
<gene>
    <name evidence="1" type="ORF">SAMN06265376_102206</name>
</gene>
<organism evidence="1 2">
    <name type="scientific">Dokdonia pacifica</name>
    <dbReference type="NCBI Taxonomy" id="1627892"/>
    <lineage>
        <taxon>Bacteria</taxon>
        <taxon>Pseudomonadati</taxon>
        <taxon>Bacteroidota</taxon>
        <taxon>Flavobacteriia</taxon>
        <taxon>Flavobacteriales</taxon>
        <taxon>Flavobacteriaceae</taxon>
        <taxon>Dokdonia</taxon>
    </lineage>
</organism>
<proteinExistence type="predicted"/>
<dbReference type="RefSeq" id="WP_089370976.1">
    <property type="nucleotide sequence ID" value="NZ_BMEP01000001.1"/>
</dbReference>
<dbReference type="Proteomes" id="UP000198379">
    <property type="component" value="Unassembled WGS sequence"/>
</dbReference>
<dbReference type="OrthoDB" id="1354233at2"/>
<name>A0A238YNJ8_9FLAO</name>
<protein>
    <submittedName>
        <fullName evidence="1">Uncharacterized protein</fullName>
    </submittedName>
</protein>
<dbReference type="AlphaFoldDB" id="A0A238YNJ8"/>
<evidence type="ECO:0000313" key="2">
    <source>
        <dbReference type="Proteomes" id="UP000198379"/>
    </source>
</evidence>
<sequence>MNKVNILLLICMFGFFIESFCQNEGLEIYLTNLDNPFNREYKSNECVCCLEPKPNNLIGEPILLDSDIESFNWSKQIIYLNESGLKKITEFDFMKPGRLPGVPAAITLFKIPIYGFMIYPYDSSYGCDRVFTRFNSKEIILRFGSGKKSTEGEWRYGLDPRFDKRIKHYLDNRSSNN</sequence>
<reference evidence="1 2" key="1">
    <citation type="submission" date="2017-06" db="EMBL/GenBank/DDBJ databases">
        <authorList>
            <person name="Kim H.J."/>
            <person name="Triplett B.A."/>
        </authorList>
    </citation>
    <scope>NUCLEOTIDE SEQUENCE [LARGE SCALE GENOMIC DNA]</scope>
    <source>
        <strain evidence="1 2">DSM 25597</strain>
    </source>
</reference>
<evidence type="ECO:0000313" key="1">
    <source>
        <dbReference type="EMBL" id="SNR72378.1"/>
    </source>
</evidence>
<dbReference type="EMBL" id="FZNY01000002">
    <property type="protein sequence ID" value="SNR72378.1"/>
    <property type="molecule type" value="Genomic_DNA"/>
</dbReference>